<reference evidence="9 10" key="1">
    <citation type="submission" date="2022-11" db="UniProtKB">
        <authorList>
            <consortium name="WormBaseParasite"/>
        </authorList>
    </citation>
    <scope>IDENTIFICATION</scope>
</reference>
<dbReference type="PANTHER" id="PTHR12241:SF145">
    <property type="entry name" value="TUBULIN POLYGLUTAMYLASE TTLL5"/>
    <property type="match status" value="1"/>
</dbReference>
<dbReference type="Gene3D" id="3.30.470.20">
    <property type="entry name" value="ATP-grasp fold, B domain"/>
    <property type="match status" value="1"/>
</dbReference>
<evidence type="ECO:0000256" key="5">
    <source>
        <dbReference type="ARBA" id="ARBA00041448"/>
    </source>
</evidence>
<accession>A0A915CGD1</accession>
<feature type="compositionally biased region" description="Polar residues" evidence="7">
    <location>
        <begin position="638"/>
        <end position="647"/>
    </location>
</feature>
<keyword evidence="4" id="KW-0067">ATP-binding</keyword>
<dbReference type="PROSITE" id="PS51221">
    <property type="entry name" value="TTL"/>
    <property type="match status" value="1"/>
</dbReference>
<evidence type="ECO:0000256" key="3">
    <source>
        <dbReference type="ARBA" id="ARBA00022741"/>
    </source>
</evidence>
<evidence type="ECO:0000313" key="9">
    <source>
        <dbReference type="WBParaSite" id="PgR158_g006_t01"/>
    </source>
</evidence>
<evidence type="ECO:0000313" key="10">
    <source>
        <dbReference type="WBParaSite" id="PgR158_g006_t05"/>
    </source>
</evidence>
<evidence type="ECO:0000256" key="2">
    <source>
        <dbReference type="ARBA" id="ARBA00022598"/>
    </source>
</evidence>
<feature type="compositionally biased region" description="Low complexity" evidence="7">
    <location>
        <begin position="627"/>
        <end position="636"/>
    </location>
</feature>
<proteinExistence type="inferred from homology"/>
<dbReference type="GO" id="GO:0036064">
    <property type="term" value="C:ciliary basal body"/>
    <property type="evidence" value="ECO:0007669"/>
    <property type="project" value="TreeGrafter"/>
</dbReference>
<dbReference type="GO" id="GO:0005524">
    <property type="term" value="F:ATP binding"/>
    <property type="evidence" value="ECO:0007669"/>
    <property type="project" value="UniProtKB-KW"/>
</dbReference>
<dbReference type="GO" id="GO:0000226">
    <property type="term" value="P:microtubule cytoskeleton organization"/>
    <property type="evidence" value="ECO:0007669"/>
    <property type="project" value="TreeGrafter"/>
</dbReference>
<dbReference type="GO" id="GO:0019098">
    <property type="term" value="P:reproductive behavior"/>
    <property type="evidence" value="ECO:0007669"/>
    <property type="project" value="UniProtKB-ARBA"/>
</dbReference>
<dbReference type="SUPFAM" id="SSF56059">
    <property type="entry name" value="Glutathione synthetase ATP-binding domain-like"/>
    <property type="match status" value="1"/>
</dbReference>
<keyword evidence="8" id="KW-1185">Reference proteome</keyword>
<dbReference type="AlphaFoldDB" id="A0A915CGD1"/>
<dbReference type="WBParaSite" id="PgR158_g006_t01">
    <property type="protein sequence ID" value="PgR158_g006_t01"/>
    <property type="gene ID" value="PgR158_g006"/>
</dbReference>
<dbReference type="GO" id="GO:0015631">
    <property type="term" value="F:tubulin binding"/>
    <property type="evidence" value="ECO:0007669"/>
    <property type="project" value="TreeGrafter"/>
</dbReference>
<protein>
    <recommendedName>
        <fullName evidence="5">Tubulin--tyrosine ligase-like protein 5</fullName>
    </recommendedName>
</protein>
<evidence type="ECO:0000256" key="7">
    <source>
        <dbReference type="SAM" id="MobiDB-lite"/>
    </source>
</evidence>
<dbReference type="InterPro" id="IPR004344">
    <property type="entry name" value="TTL/TTLL_fam"/>
</dbReference>
<sequence length="647" mass="74348">MSANSLTRIDSQVSSALFVDDEEEIEFENRRDENLCVTYFTNSLDRLSRGEFSTHRKLLTFTPMALKYVSEKAANSTHKDRYTAIGLSHNLCFKMIKCNSLLVKTILFSYGFQQCSTSNAKFNLLWTSSQLKAHTLRSLAHWQRVNHFPRSFEMTRKDRLYGNIARARQQFGDAFDFIPEFYVTPKELIKFAHVCDQRDDYKKAFIMKPVASSRGNGIIITSTPIDIPLKSEMIISRYISNPYLIDGRKFDLRIYVLVTSFHPLTAYIYNEGLTRFASQLYPNNPITFTQPLAHLTNYSLNKLSDKFIRNERAEHEDSGHKWTLGALLRKLRSMGVDIRLLMVRIEDIILKTLLSVQGRIAAVSRNLLTHPRCCFELFGFDVLIDSYLKPWLLEVNLSPSLTCDSPLDLQLKSALICDVLTLADMPVIDRRNLETTDNHSEKIASSRDATLRYTKKLKKYAVCSSRHFNSYSAPKRACSYEYKARCHYERFIIDSTRRGNFICIFPRENSWTLYSIIMEDIGAEKWDHRLNEDIFGPISLPVDDVIQRTHEQLIDCAKYPDSDALDADVRQLLSTALAQSDAYAQRMTRFGINYAMKLPRVRCELRRRTKSLAESEAEPCDVKSDRSSSGALSRSDSVNDLTGISGY</sequence>
<dbReference type="GO" id="GO:0070740">
    <property type="term" value="F:tubulin-glutamic acid ligase activity"/>
    <property type="evidence" value="ECO:0007669"/>
    <property type="project" value="TreeGrafter"/>
</dbReference>
<comment type="catalytic activity">
    <reaction evidence="6">
        <text>L-glutamyl-[protein] + L-glutamate + ATP = gamma-L-glutamyl-L-glutamyl-[protein] + ADP + phosphate + H(+)</text>
        <dbReference type="Rhea" id="RHEA:60144"/>
        <dbReference type="Rhea" id="RHEA-COMP:10208"/>
        <dbReference type="Rhea" id="RHEA-COMP:15517"/>
        <dbReference type="ChEBI" id="CHEBI:15378"/>
        <dbReference type="ChEBI" id="CHEBI:29973"/>
        <dbReference type="ChEBI" id="CHEBI:29985"/>
        <dbReference type="ChEBI" id="CHEBI:30616"/>
        <dbReference type="ChEBI" id="CHEBI:43474"/>
        <dbReference type="ChEBI" id="CHEBI:143622"/>
        <dbReference type="ChEBI" id="CHEBI:456216"/>
    </reaction>
    <physiologicalReaction direction="left-to-right" evidence="6">
        <dbReference type="Rhea" id="RHEA:60145"/>
    </physiologicalReaction>
</comment>
<keyword evidence="2" id="KW-0436">Ligase</keyword>
<evidence type="ECO:0000256" key="4">
    <source>
        <dbReference type="ARBA" id="ARBA00022840"/>
    </source>
</evidence>
<evidence type="ECO:0000313" key="8">
    <source>
        <dbReference type="Proteomes" id="UP000887569"/>
    </source>
</evidence>
<comment type="similarity">
    <text evidence="1">Belongs to the tubulin--tyrosine ligase family.</text>
</comment>
<name>A0A915CGD1_PARUN</name>
<evidence type="ECO:0000256" key="1">
    <source>
        <dbReference type="ARBA" id="ARBA00006820"/>
    </source>
</evidence>
<dbReference type="WBParaSite" id="PgR158_g006_t05">
    <property type="protein sequence ID" value="PgR158_g006_t05"/>
    <property type="gene ID" value="PgR158_g006"/>
</dbReference>
<dbReference type="Proteomes" id="UP000887569">
    <property type="component" value="Unplaced"/>
</dbReference>
<dbReference type="PANTHER" id="PTHR12241">
    <property type="entry name" value="TUBULIN POLYGLUTAMYLASE"/>
    <property type="match status" value="1"/>
</dbReference>
<dbReference type="Pfam" id="PF03133">
    <property type="entry name" value="TTL"/>
    <property type="match status" value="1"/>
</dbReference>
<keyword evidence="3" id="KW-0547">Nucleotide-binding</keyword>
<evidence type="ECO:0000256" key="6">
    <source>
        <dbReference type="ARBA" id="ARBA00049274"/>
    </source>
</evidence>
<feature type="region of interest" description="Disordered" evidence="7">
    <location>
        <begin position="614"/>
        <end position="647"/>
    </location>
</feature>
<organism evidence="8 9">
    <name type="scientific">Parascaris univalens</name>
    <name type="common">Nematode worm</name>
    <dbReference type="NCBI Taxonomy" id="6257"/>
    <lineage>
        <taxon>Eukaryota</taxon>
        <taxon>Metazoa</taxon>
        <taxon>Ecdysozoa</taxon>
        <taxon>Nematoda</taxon>
        <taxon>Chromadorea</taxon>
        <taxon>Rhabditida</taxon>
        <taxon>Spirurina</taxon>
        <taxon>Ascaridomorpha</taxon>
        <taxon>Ascaridoidea</taxon>
        <taxon>Ascarididae</taxon>
        <taxon>Parascaris</taxon>
    </lineage>
</organism>